<keyword evidence="1" id="KW-0472">Membrane</keyword>
<keyword evidence="1" id="KW-1133">Transmembrane helix</keyword>
<gene>
    <name evidence="2" type="ORF">LCGC14_1347360</name>
</gene>
<reference evidence="2" key="1">
    <citation type="journal article" date="2015" name="Nature">
        <title>Complex archaea that bridge the gap between prokaryotes and eukaryotes.</title>
        <authorList>
            <person name="Spang A."/>
            <person name="Saw J.H."/>
            <person name="Jorgensen S.L."/>
            <person name="Zaremba-Niedzwiedzka K."/>
            <person name="Martijn J."/>
            <person name="Lind A.E."/>
            <person name="van Eijk R."/>
            <person name="Schleper C."/>
            <person name="Guy L."/>
            <person name="Ettema T.J."/>
        </authorList>
    </citation>
    <scope>NUCLEOTIDE SEQUENCE</scope>
</reference>
<dbReference type="EMBL" id="LAZR01008300">
    <property type="protein sequence ID" value="KKM79687.1"/>
    <property type="molecule type" value="Genomic_DNA"/>
</dbReference>
<name>A0A0F9NE62_9ZZZZ</name>
<proteinExistence type="predicted"/>
<feature type="non-terminal residue" evidence="2">
    <location>
        <position position="1"/>
    </location>
</feature>
<evidence type="ECO:0008006" key="3">
    <source>
        <dbReference type="Google" id="ProtNLM"/>
    </source>
</evidence>
<sequence length="261" mass="29087">QSMDVKDVDQNGEEISRLTWATEYTKQTLQQLPCGSHVGLAAFTEARSLVLINPVEVCSSYNDLTQMLSKINGSMAWALSSEVSKAAFTAVEQAKLMEPVPDVVFITDGHEAPPLSDTLFPKFKGKLGEVSGVFVGIGGEKLLPIPKHDIDGTDLGVWEQNDVMHEDVYASLRNESVETRAAKPRNEHLSSQKKSHLEQLANMLDFDFVSSPSKPNTVISALEHKVKMRDQVVSYDWAPWFTGIALLFLVLLYFPVRFFRD</sequence>
<dbReference type="AlphaFoldDB" id="A0A0F9NE62"/>
<feature type="transmembrane region" description="Helical" evidence="1">
    <location>
        <begin position="237"/>
        <end position="256"/>
    </location>
</feature>
<evidence type="ECO:0000256" key="1">
    <source>
        <dbReference type="SAM" id="Phobius"/>
    </source>
</evidence>
<dbReference type="Gene3D" id="3.40.50.410">
    <property type="entry name" value="von Willebrand factor, type A domain"/>
    <property type="match status" value="1"/>
</dbReference>
<keyword evidence="1" id="KW-0812">Transmembrane</keyword>
<evidence type="ECO:0000313" key="2">
    <source>
        <dbReference type="EMBL" id="KKM79687.1"/>
    </source>
</evidence>
<dbReference type="InterPro" id="IPR036465">
    <property type="entry name" value="vWFA_dom_sf"/>
</dbReference>
<comment type="caution">
    <text evidence="2">The sequence shown here is derived from an EMBL/GenBank/DDBJ whole genome shotgun (WGS) entry which is preliminary data.</text>
</comment>
<organism evidence="2">
    <name type="scientific">marine sediment metagenome</name>
    <dbReference type="NCBI Taxonomy" id="412755"/>
    <lineage>
        <taxon>unclassified sequences</taxon>
        <taxon>metagenomes</taxon>
        <taxon>ecological metagenomes</taxon>
    </lineage>
</organism>
<accession>A0A0F9NE62</accession>
<protein>
    <recommendedName>
        <fullName evidence="3">VWFA domain-containing protein</fullName>
    </recommendedName>
</protein>